<feature type="non-terminal residue" evidence="1">
    <location>
        <position position="175"/>
    </location>
</feature>
<proteinExistence type="predicted"/>
<dbReference type="SUPFAM" id="SSF56219">
    <property type="entry name" value="DNase I-like"/>
    <property type="match status" value="1"/>
</dbReference>
<evidence type="ECO:0008006" key="3">
    <source>
        <dbReference type="Google" id="ProtNLM"/>
    </source>
</evidence>
<dbReference type="Gene3D" id="3.60.10.10">
    <property type="entry name" value="Endonuclease/exonuclease/phosphatase"/>
    <property type="match status" value="1"/>
</dbReference>
<protein>
    <recommendedName>
        <fullName evidence="3">Endonuclease/exonuclease/phosphatase domain-containing protein</fullName>
    </recommendedName>
</protein>
<comment type="caution">
    <text evidence="1">The sequence shown here is derived from an EMBL/GenBank/DDBJ whole genome shotgun (WGS) entry which is preliminary data.</text>
</comment>
<dbReference type="Proteomes" id="UP001189429">
    <property type="component" value="Unassembled WGS sequence"/>
</dbReference>
<name>A0ABN9QYX0_9DINO</name>
<dbReference type="InterPro" id="IPR036691">
    <property type="entry name" value="Endo/exonu/phosph_ase_sf"/>
</dbReference>
<organism evidence="1 2">
    <name type="scientific">Prorocentrum cordatum</name>
    <dbReference type="NCBI Taxonomy" id="2364126"/>
    <lineage>
        <taxon>Eukaryota</taxon>
        <taxon>Sar</taxon>
        <taxon>Alveolata</taxon>
        <taxon>Dinophyceae</taxon>
        <taxon>Prorocentrales</taxon>
        <taxon>Prorocentraceae</taxon>
        <taxon>Prorocentrum</taxon>
    </lineage>
</organism>
<evidence type="ECO:0000313" key="1">
    <source>
        <dbReference type="EMBL" id="CAK0811009.1"/>
    </source>
</evidence>
<reference evidence="1" key="1">
    <citation type="submission" date="2023-10" db="EMBL/GenBank/DDBJ databases">
        <authorList>
            <person name="Chen Y."/>
            <person name="Shah S."/>
            <person name="Dougan E. K."/>
            <person name="Thang M."/>
            <person name="Chan C."/>
        </authorList>
    </citation>
    <scope>NUCLEOTIDE SEQUENCE [LARGE SCALE GENOMIC DNA]</scope>
</reference>
<dbReference type="EMBL" id="CAUYUJ010004797">
    <property type="protein sequence ID" value="CAK0811009.1"/>
    <property type="molecule type" value="Genomic_DNA"/>
</dbReference>
<keyword evidence="2" id="KW-1185">Reference proteome</keyword>
<evidence type="ECO:0000313" key="2">
    <source>
        <dbReference type="Proteomes" id="UP001189429"/>
    </source>
</evidence>
<accession>A0ABN9QYX0</accession>
<sequence length="175" mass="19145">MCLIPSLESVSRKLKTLAGEGSGALLCLTRMEGLALQVELQYWSGVVFLSAYLKDGEGYGPCNAELVWEIIEYLSVLNGMQIPWIIGADFNMPLTALDQSDWIAAAGGLAFVSEAPTCRQVSPGTHLDYFICSSWLAPKLNPRTCVLEAATTYPHLPVQLTLRARETPVWARVAK</sequence>
<gene>
    <name evidence="1" type="ORF">PCOR1329_LOCUS15776</name>
</gene>